<feature type="domain" description="EXS" evidence="7">
    <location>
        <begin position="255"/>
        <end position="602"/>
    </location>
</feature>
<dbReference type="GO" id="GO:0016020">
    <property type="term" value="C:membrane"/>
    <property type="evidence" value="ECO:0007669"/>
    <property type="project" value="UniProtKB-SubCell"/>
</dbReference>
<evidence type="ECO:0000259" key="7">
    <source>
        <dbReference type="PROSITE" id="PS51380"/>
    </source>
</evidence>
<evidence type="ECO:0000256" key="6">
    <source>
        <dbReference type="SAM" id="Phobius"/>
    </source>
</evidence>
<feature type="transmembrane region" description="Helical" evidence="6">
    <location>
        <begin position="174"/>
        <end position="196"/>
    </location>
</feature>
<dbReference type="GO" id="GO:0005737">
    <property type="term" value="C:cytoplasm"/>
    <property type="evidence" value="ECO:0007669"/>
    <property type="project" value="TreeGrafter"/>
</dbReference>
<keyword evidence="9" id="KW-1185">Reference proteome</keyword>
<feature type="region of interest" description="Disordered" evidence="5">
    <location>
        <begin position="404"/>
        <end position="442"/>
    </location>
</feature>
<evidence type="ECO:0000256" key="3">
    <source>
        <dbReference type="ARBA" id="ARBA00022989"/>
    </source>
</evidence>
<dbReference type="Proteomes" id="UP000245884">
    <property type="component" value="Unassembled WGS sequence"/>
</dbReference>
<dbReference type="InterPro" id="IPR004342">
    <property type="entry name" value="EXS_C"/>
</dbReference>
<evidence type="ECO:0000256" key="5">
    <source>
        <dbReference type="SAM" id="MobiDB-lite"/>
    </source>
</evidence>
<dbReference type="GeneID" id="37026657"/>
<feature type="region of interest" description="Disordered" evidence="5">
    <location>
        <begin position="71"/>
        <end position="122"/>
    </location>
</feature>
<dbReference type="Pfam" id="PF03124">
    <property type="entry name" value="EXS"/>
    <property type="match status" value="1"/>
</dbReference>
<proteinExistence type="predicted"/>
<feature type="transmembrane region" description="Helical" evidence="6">
    <location>
        <begin position="140"/>
        <end position="162"/>
    </location>
</feature>
<dbReference type="PROSITE" id="PS51380">
    <property type="entry name" value="EXS"/>
    <property type="match status" value="1"/>
</dbReference>
<dbReference type="AlphaFoldDB" id="A0A316UZN8"/>
<organism evidence="8 9">
    <name type="scientific">Jaminaea rosea</name>
    <dbReference type="NCBI Taxonomy" id="1569628"/>
    <lineage>
        <taxon>Eukaryota</taxon>
        <taxon>Fungi</taxon>
        <taxon>Dikarya</taxon>
        <taxon>Basidiomycota</taxon>
        <taxon>Ustilaginomycotina</taxon>
        <taxon>Exobasidiomycetes</taxon>
        <taxon>Microstromatales</taxon>
        <taxon>Microstromatales incertae sedis</taxon>
        <taxon>Jaminaea</taxon>
    </lineage>
</organism>
<feature type="compositionally biased region" description="Basic residues" evidence="5">
    <location>
        <begin position="484"/>
        <end position="500"/>
    </location>
</feature>
<accession>A0A316UZN8</accession>
<evidence type="ECO:0000313" key="8">
    <source>
        <dbReference type="EMBL" id="PWN30756.1"/>
    </source>
</evidence>
<keyword evidence="4 6" id="KW-0472">Membrane</keyword>
<name>A0A316UZN8_9BASI</name>
<reference evidence="8 9" key="1">
    <citation type="journal article" date="2018" name="Mol. Biol. Evol.">
        <title>Broad Genomic Sampling Reveals a Smut Pathogenic Ancestry of the Fungal Clade Ustilaginomycotina.</title>
        <authorList>
            <person name="Kijpornyongpan T."/>
            <person name="Mondo S.J."/>
            <person name="Barry K."/>
            <person name="Sandor L."/>
            <person name="Lee J."/>
            <person name="Lipzen A."/>
            <person name="Pangilinan J."/>
            <person name="LaButti K."/>
            <person name="Hainaut M."/>
            <person name="Henrissat B."/>
            <person name="Grigoriev I.V."/>
            <person name="Spatafora J.W."/>
            <person name="Aime M.C."/>
        </authorList>
    </citation>
    <scope>NUCLEOTIDE SEQUENCE [LARGE SCALE GENOMIC DNA]</scope>
    <source>
        <strain evidence="8 9">MCA 5214</strain>
    </source>
</reference>
<evidence type="ECO:0000313" key="9">
    <source>
        <dbReference type="Proteomes" id="UP000245884"/>
    </source>
</evidence>
<gene>
    <name evidence="8" type="ORF">BDZ90DRAFT_22875</name>
</gene>
<dbReference type="OrthoDB" id="2159384at2759"/>
<dbReference type="EMBL" id="KZ819662">
    <property type="protein sequence ID" value="PWN30756.1"/>
    <property type="molecule type" value="Genomic_DNA"/>
</dbReference>
<sequence>MSLPREAAAAAAPLLRLRDEYRSTHPFSEVFPPPYRVILLLSLGVLCWAANIHGLRVLGLKPDELLAASGSGPRLGEEAEDDEDGAAGPAPLPVHATRKHGSEDGQGEAGLSIRGGSSSNGVNGSHHVERHWISYAPRGIYGIAAMLAAWALGHWFFFRLYVSRQGDPSGRHAQAFQGIAVLGVFVAALWPGNVLYKGRRKQSLLPLLLPRPLFFRAPTFPSILLADILTSFAKVFGDVWLTACFLVPRKEHHTWWNGRGSWVVPVLVSYPYAVRLIQCLAEYRYSKGPAAYGGAIKQKSRRPLANALKYASAFPVICEHERATYLIALAWVHSSSFTSLRSHVGISASQSSRAGAVPDQDEDGGSLWRWWFLSVLVNSLFSFWWDVTNDWGLEVFKPETWTSKEHHQQQQHNQQRRRSSFDGNGVEQRPGGMHRRGLSTWPAPRGAAVNEAVVDEYGEEEGMESGDASSSALLDVPLRSSPSRSHHLHGHSHGHARQASRLLRRPSEGFPTLFPPTVYQAAILLDLVLRFTWSLKLSPHLAQLVDLESGVFVLEALEILRRCGWVFLRCEWESVKRRRAREVLRGGRVREGVKEVDEVILEGLQR</sequence>
<comment type="subcellular location">
    <subcellularLocation>
        <location evidence="1">Membrane</location>
        <topology evidence="1">Multi-pass membrane protein</topology>
    </subcellularLocation>
</comment>
<protein>
    <submittedName>
        <fullName evidence="8">EXS-domain-containing protein</fullName>
    </submittedName>
</protein>
<dbReference type="PANTHER" id="PTHR10783:SF46">
    <property type="entry name" value="PROTEIN ERD1 HOMOLOG 2"/>
    <property type="match status" value="1"/>
</dbReference>
<evidence type="ECO:0000256" key="4">
    <source>
        <dbReference type="ARBA" id="ARBA00023136"/>
    </source>
</evidence>
<dbReference type="PANTHER" id="PTHR10783">
    <property type="entry name" value="XENOTROPIC AND POLYTROPIC RETROVIRUS RECEPTOR 1-RELATED"/>
    <property type="match status" value="1"/>
</dbReference>
<evidence type="ECO:0000256" key="1">
    <source>
        <dbReference type="ARBA" id="ARBA00004141"/>
    </source>
</evidence>
<dbReference type="STRING" id="1569628.A0A316UZN8"/>
<keyword evidence="3 6" id="KW-1133">Transmembrane helix</keyword>
<feature type="region of interest" description="Disordered" evidence="5">
    <location>
        <begin position="479"/>
        <end position="500"/>
    </location>
</feature>
<keyword evidence="2 6" id="KW-0812">Transmembrane</keyword>
<dbReference type="RefSeq" id="XP_025365368.1">
    <property type="nucleotide sequence ID" value="XM_025504834.1"/>
</dbReference>
<evidence type="ECO:0000256" key="2">
    <source>
        <dbReference type="ARBA" id="ARBA00022692"/>
    </source>
</evidence>